<evidence type="ECO:0000313" key="1">
    <source>
        <dbReference type="EMBL" id="UWZ81656.1"/>
    </source>
</evidence>
<dbReference type="PIRSF" id="PIRSF033541">
    <property type="entry name" value="ORF25P_Sir2"/>
    <property type="match status" value="1"/>
</dbReference>
<dbReference type="Pfam" id="PF13289">
    <property type="entry name" value="SIR2_2"/>
    <property type="match status" value="1"/>
</dbReference>
<dbReference type="InterPro" id="IPR014583">
    <property type="entry name" value="Uncharacterised_Sir2-like"/>
</dbReference>
<keyword evidence="2" id="KW-1185">Reference proteome</keyword>
<dbReference type="EMBL" id="CP093313">
    <property type="protein sequence ID" value="UWZ81656.1"/>
    <property type="molecule type" value="Genomic_DNA"/>
</dbReference>
<dbReference type="SUPFAM" id="SSF52467">
    <property type="entry name" value="DHS-like NAD/FAD-binding domain"/>
    <property type="match status" value="1"/>
</dbReference>
<dbReference type="AlphaFoldDB" id="A0A9J7BFV6"/>
<protein>
    <submittedName>
        <fullName evidence="1">SIR2 family protein</fullName>
    </submittedName>
</protein>
<reference evidence="1" key="1">
    <citation type="submission" date="2021-04" db="EMBL/GenBank/DDBJ databases">
        <title>Phylogenetic analysis of Acidobacteriaceae.</title>
        <authorList>
            <person name="Qiu L."/>
            <person name="Zhang Q."/>
        </authorList>
    </citation>
    <scope>NUCLEOTIDE SEQUENCE</scope>
    <source>
        <strain evidence="1">DSM 25168</strain>
    </source>
</reference>
<dbReference type="InterPro" id="IPR029035">
    <property type="entry name" value="DHS-like_NAD/FAD-binding_dom"/>
</dbReference>
<name>A0A9J7BFV6_9BACT</name>
<evidence type="ECO:0000313" key="2">
    <source>
        <dbReference type="Proteomes" id="UP001059380"/>
    </source>
</evidence>
<dbReference type="RefSeq" id="WP_260790482.1">
    <property type="nucleotide sequence ID" value="NZ_CP093313.1"/>
</dbReference>
<dbReference type="Proteomes" id="UP001059380">
    <property type="component" value="Chromosome"/>
</dbReference>
<proteinExistence type="predicted"/>
<accession>A0A9J7BFV6</accession>
<gene>
    <name evidence="1" type="ORF">MOP44_13795</name>
</gene>
<dbReference type="KEGG" id="orp:MOP44_13795"/>
<organism evidence="1 2">
    <name type="scientific">Occallatibacter riparius</name>
    <dbReference type="NCBI Taxonomy" id="1002689"/>
    <lineage>
        <taxon>Bacteria</taxon>
        <taxon>Pseudomonadati</taxon>
        <taxon>Acidobacteriota</taxon>
        <taxon>Terriglobia</taxon>
        <taxon>Terriglobales</taxon>
        <taxon>Acidobacteriaceae</taxon>
        <taxon>Occallatibacter</taxon>
    </lineage>
</organism>
<sequence>MARKSAQTTADSAFRHELLPLVQAVAEHRLILFVGGGVSQNLGVPDFKTLVHHMASDLGFAGNYSVADYSVVAEAYLVKHAQLGALRSWMDTNWHPSSINIAKSELHNLIVDLDFPVIYTTNYDRWLEKSFEGRRKPLHKVTNTADLTVPADGRTEIIKFHGDLEDDDSLVLTESSYFQRMLFETPLDIRLRSDSLARPLLFVGYSLHDVNTRYLLFRLQELWKNSPHASHRPMSYILMTERNQAQEIVLKSRGVLPIALDERDPGRATTVFLRDLLREVRRLRRRNRRG</sequence>